<organism evidence="1 2">
    <name type="scientific">Stylosanthes scabra</name>
    <dbReference type="NCBI Taxonomy" id="79078"/>
    <lineage>
        <taxon>Eukaryota</taxon>
        <taxon>Viridiplantae</taxon>
        <taxon>Streptophyta</taxon>
        <taxon>Embryophyta</taxon>
        <taxon>Tracheophyta</taxon>
        <taxon>Spermatophyta</taxon>
        <taxon>Magnoliopsida</taxon>
        <taxon>eudicotyledons</taxon>
        <taxon>Gunneridae</taxon>
        <taxon>Pentapetalae</taxon>
        <taxon>rosids</taxon>
        <taxon>fabids</taxon>
        <taxon>Fabales</taxon>
        <taxon>Fabaceae</taxon>
        <taxon>Papilionoideae</taxon>
        <taxon>50 kb inversion clade</taxon>
        <taxon>dalbergioids sensu lato</taxon>
        <taxon>Dalbergieae</taxon>
        <taxon>Pterocarpus clade</taxon>
        <taxon>Stylosanthes</taxon>
    </lineage>
</organism>
<protein>
    <submittedName>
        <fullName evidence="1">Uncharacterized protein</fullName>
    </submittedName>
</protein>
<proteinExistence type="predicted"/>
<accession>A0ABU6RBR1</accession>
<dbReference type="Proteomes" id="UP001341840">
    <property type="component" value="Unassembled WGS sequence"/>
</dbReference>
<name>A0ABU6RBR1_9FABA</name>
<comment type="caution">
    <text evidence="1">The sequence shown here is derived from an EMBL/GenBank/DDBJ whole genome shotgun (WGS) entry which is preliminary data.</text>
</comment>
<keyword evidence="2" id="KW-1185">Reference proteome</keyword>
<gene>
    <name evidence="1" type="ORF">PIB30_030170</name>
</gene>
<reference evidence="1 2" key="1">
    <citation type="journal article" date="2023" name="Plants (Basel)">
        <title>Bridging the Gap: Combining Genomics and Transcriptomics Approaches to Understand Stylosanthes scabra, an Orphan Legume from the Brazilian Caatinga.</title>
        <authorList>
            <person name="Ferreira-Neto J.R.C."/>
            <person name="da Silva M.D."/>
            <person name="Binneck E."/>
            <person name="de Melo N.F."/>
            <person name="da Silva R.H."/>
            <person name="de Melo A.L.T.M."/>
            <person name="Pandolfi V."/>
            <person name="Bustamante F.O."/>
            <person name="Brasileiro-Vidal A.C."/>
            <person name="Benko-Iseppon A.M."/>
        </authorList>
    </citation>
    <scope>NUCLEOTIDE SEQUENCE [LARGE SCALE GENOMIC DNA]</scope>
    <source>
        <tissue evidence="1">Leaves</tissue>
    </source>
</reference>
<evidence type="ECO:0000313" key="2">
    <source>
        <dbReference type="Proteomes" id="UP001341840"/>
    </source>
</evidence>
<sequence length="444" mass="51024">MTKEQREIRYVCFKTPDKVYGIDICDLVSTPEEEKTVVHWDSLSPIPAAFKADLPAFCTPLVELDSNFYLLGGFQHPRNGRSRFGPPSIKVFQLQLEEAKDNNQKHLTCKESSSIPKPPRPYGKTPTGYVNIRGDYYFIGFGPNIPIQIPDFFWVLRSSTRDWECLPSPPELGVTFLDVLETQYFVFGEKIFFQTICGGKEEAQDESSSGEPIERVIFYSFDPFMGLGTWTILGETNEFIESFSFHVEGRRRFHRPSITLPVPGLRDLSLLLSDSHIETSDLFVFDAWKNGYKATLHALLVNQRGVRVVQPIEGCFEGIQPTFRCAHPALLYLGNNMICAMLVGFATEHYYCTYPLVAISVFHLSIMEDAIDMDHLNSFDPPKVQNFLTVKVKSKHVYSMEDYLKYYMYEEQFYPFLDEIKGFLWVELRELIDPLSPPSKRPKI</sequence>
<evidence type="ECO:0000313" key="1">
    <source>
        <dbReference type="EMBL" id="MED6121452.1"/>
    </source>
</evidence>
<dbReference type="EMBL" id="JASCZI010030333">
    <property type="protein sequence ID" value="MED6121452.1"/>
    <property type="molecule type" value="Genomic_DNA"/>
</dbReference>